<accession>A0A7W6EUF7</accession>
<comment type="caution">
    <text evidence="2">The sequence shown here is derived from an EMBL/GenBank/DDBJ whole genome shotgun (WGS) entry which is preliminary data.</text>
</comment>
<dbReference type="AlphaFoldDB" id="A0A7W6EUF7"/>
<feature type="region of interest" description="Disordered" evidence="1">
    <location>
        <begin position="145"/>
        <end position="179"/>
    </location>
</feature>
<sequence>MLKQKEAQKLYDQIRPKILREAAKSLSETQIVEQLIDKEREPARIALLKWLKPELEVLIKNDLQLSSPTPNLSSLSPFQRLSLAWFNDFTKSKLPILKEQSVVESPPLFDAFGKKVGYIGPILLQSSTFPNGEITFRFEVEKPKKAFQQKATPSIDASNSQPPSQDVQDNLNTRRGFRI</sequence>
<dbReference type="RefSeq" id="WP_183980675.1">
    <property type="nucleotide sequence ID" value="NZ_JACIBY010000035.1"/>
</dbReference>
<reference evidence="2 3" key="1">
    <citation type="submission" date="2020-08" db="EMBL/GenBank/DDBJ databases">
        <title>Genomic Encyclopedia of Type Strains, Phase IV (KMG-IV): sequencing the most valuable type-strain genomes for metagenomic binning, comparative biology and taxonomic classification.</title>
        <authorList>
            <person name="Goeker M."/>
        </authorList>
    </citation>
    <scope>NUCLEOTIDE SEQUENCE [LARGE SCALE GENOMIC DNA]</scope>
    <source>
        <strain evidence="2 3">DSM 17976</strain>
    </source>
</reference>
<protein>
    <submittedName>
        <fullName evidence="2">Uncharacterized protein</fullName>
    </submittedName>
</protein>
<evidence type="ECO:0000313" key="3">
    <source>
        <dbReference type="Proteomes" id="UP000541352"/>
    </source>
</evidence>
<gene>
    <name evidence="2" type="ORF">FHS57_006387</name>
</gene>
<proteinExistence type="predicted"/>
<name>A0A7W6EUF7_9BACT</name>
<evidence type="ECO:0000313" key="2">
    <source>
        <dbReference type="EMBL" id="MBB3842356.1"/>
    </source>
</evidence>
<evidence type="ECO:0000256" key="1">
    <source>
        <dbReference type="SAM" id="MobiDB-lite"/>
    </source>
</evidence>
<feature type="compositionally biased region" description="Polar residues" evidence="1">
    <location>
        <begin position="149"/>
        <end position="173"/>
    </location>
</feature>
<dbReference type="EMBL" id="JACIBY010000035">
    <property type="protein sequence ID" value="MBB3842356.1"/>
    <property type="molecule type" value="Genomic_DNA"/>
</dbReference>
<keyword evidence="3" id="KW-1185">Reference proteome</keyword>
<organism evidence="2 3">
    <name type="scientific">Runella defluvii</name>
    <dbReference type="NCBI Taxonomy" id="370973"/>
    <lineage>
        <taxon>Bacteria</taxon>
        <taxon>Pseudomonadati</taxon>
        <taxon>Bacteroidota</taxon>
        <taxon>Cytophagia</taxon>
        <taxon>Cytophagales</taxon>
        <taxon>Spirosomataceae</taxon>
        <taxon>Runella</taxon>
    </lineage>
</organism>
<dbReference type="Proteomes" id="UP000541352">
    <property type="component" value="Unassembled WGS sequence"/>
</dbReference>